<dbReference type="Proteomes" id="UP000199707">
    <property type="component" value="Unassembled WGS sequence"/>
</dbReference>
<protein>
    <submittedName>
        <fullName evidence="1">Uncharacterized protein</fullName>
    </submittedName>
</protein>
<accession>A0A1G4WPV9</accession>
<dbReference type="AlphaFoldDB" id="A0A1G4WPV9"/>
<gene>
    <name evidence="1" type="ORF">SAMN02799620_04231</name>
</gene>
<evidence type="ECO:0000313" key="2">
    <source>
        <dbReference type="Proteomes" id="UP000199707"/>
    </source>
</evidence>
<evidence type="ECO:0000313" key="1">
    <source>
        <dbReference type="EMBL" id="SCX27158.1"/>
    </source>
</evidence>
<sequence length="71" mass="7575">MSISLLHDPTVDVHAHGLTTVCRRGIGHSTACCSCGWTGTRRRLKAVAAQDAWTHCLQRGCDVSVPLVFGG</sequence>
<organism evidence="1 2">
    <name type="scientific">Mycolicibacterium fluoranthenivorans</name>
    <dbReference type="NCBI Taxonomy" id="258505"/>
    <lineage>
        <taxon>Bacteria</taxon>
        <taxon>Bacillati</taxon>
        <taxon>Actinomycetota</taxon>
        <taxon>Actinomycetes</taxon>
        <taxon>Mycobacteriales</taxon>
        <taxon>Mycobacteriaceae</taxon>
        <taxon>Mycolicibacterium</taxon>
    </lineage>
</organism>
<name>A0A1G4WPV9_9MYCO</name>
<proteinExistence type="predicted"/>
<reference evidence="2" key="1">
    <citation type="submission" date="2016-10" db="EMBL/GenBank/DDBJ databases">
        <authorList>
            <person name="Varghese N."/>
            <person name="Submissions S."/>
        </authorList>
    </citation>
    <scope>NUCLEOTIDE SEQUENCE [LARGE SCALE GENOMIC DNA]</scope>
    <source>
        <strain evidence="2">UNC267MFSha1.1M11</strain>
    </source>
</reference>
<dbReference type="EMBL" id="FMUB01000009">
    <property type="protein sequence ID" value="SCX27158.1"/>
    <property type="molecule type" value="Genomic_DNA"/>
</dbReference>